<accession>A0A377HNG3</accession>
<evidence type="ECO:0000313" key="2">
    <source>
        <dbReference type="Proteomes" id="UP000254512"/>
    </source>
</evidence>
<organism evidence="1 2">
    <name type="scientific">Grimontia hollisae</name>
    <name type="common">Vibrio hollisae</name>
    <dbReference type="NCBI Taxonomy" id="673"/>
    <lineage>
        <taxon>Bacteria</taxon>
        <taxon>Pseudomonadati</taxon>
        <taxon>Pseudomonadota</taxon>
        <taxon>Gammaproteobacteria</taxon>
        <taxon>Vibrionales</taxon>
        <taxon>Vibrionaceae</taxon>
        <taxon>Grimontia</taxon>
    </lineage>
</organism>
<gene>
    <name evidence="1" type="ORF">NCTC11645_01650</name>
</gene>
<protein>
    <submittedName>
        <fullName evidence="1">Uncharacterized protein</fullName>
    </submittedName>
</protein>
<dbReference type="AlphaFoldDB" id="A0A377HNG3"/>
<reference evidence="1 2" key="1">
    <citation type="submission" date="2018-06" db="EMBL/GenBank/DDBJ databases">
        <authorList>
            <consortium name="Pathogen Informatics"/>
            <person name="Doyle S."/>
        </authorList>
    </citation>
    <scope>NUCLEOTIDE SEQUENCE [LARGE SCALE GENOMIC DNA]</scope>
    <source>
        <strain evidence="1 2">NCTC11645</strain>
    </source>
</reference>
<dbReference type="Proteomes" id="UP000254512">
    <property type="component" value="Unassembled WGS sequence"/>
</dbReference>
<name>A0A377HNG3_GRIHO</name>
<proteinExistence type="predicted"/>
<sequence length="70" mass="7952">MPIACVHSLMAMPMRRNYRMNATSIRLMRIMLTTYLGYLMACQKAKSRNESGLGKVMFVVIRLSGRQGPV</sequence>
<dbReference type="EMBL" id="UGHD01000002">
    <property type="protein sequence ID" value="STO57265.1"/>
    <property type="molecule type" value="Genomic_DNA"/>
</dbReference>
<evidence type="ECO:0000313" key="1">
    <source>
        <dbReference type="EMBL" id="STO57265.1"/>
    </source>
</evidence>